<proteinExistence type="predicted"/>
<dbReference type="Gene3D" id="3.40.50.1240">
    <property type="entry name" value="Phosphoglycerate mutase-like"/>
    <property type="match status" value="1"/>
</dbReference>
<dbReference type="EMBL" id="SORI01000002">
    <property type="protein sequence ID" value="TDY63163.1"/>
    <property type="molecule type" value="Genomic_DNA"/>
</dbReference>
<dbReference type="PANTHER" id="PTHR10606">
    <property type="entry name" value="6-PHOSPHOFRUCTO-2-KINASE/FRUCTOSE-2,6-BISPHOSPHATASE"/>
    <property type="match status" value="1"/>
</dbReference>
<dbReference type="SUPFAM" id="SSF53254">
    <property type="entry name" value="Phosphoglycerate mutase-like"/>
    <property type="match status" value="1"/>
</dbReference>
<reference evidence="2 3" key="1">
    <citation type="submission" date="2019-03" db="EMBL/GenBank/DDBJ databases">
        <title>Genomic Encyclopedia of Type Strains, Phase IV (KMG-IV): sequencing the most valuable type-strain genomes for metagenomic binning, comparative biology and taxonomic classification.</title>
        <authorList>
            <person name="Goeker M."/>
        </authorList>
    </citation>
    <scope>NUCLEOTIDE SEQUENCE [LARGE SCALE GENOMIC DNA]</scope>
    <source>
        <strain evidence="2 3">DSM 25964</strain>
    </source>
</reference>
<dbReference type="AlphaFoldDB" id="A0A4R8MBR5"/>
<dbReference type="GO" id="GO:0005829">
    <property type="term" value="C:cytosol"/>
    <property type="evidence" value="ECO:0007669"/>
    <property type="project" value="TreeGrafter"/>
</dbReference>
<dbReference type="GO" id="GO:0006003">
    <property type="term" value="P:fructose 2,6-bisphosphate metabolic process"/>
    <property type="evidence" value="ECO:0007669"/>
    <property type="project" value="InterPro"/>
</dbReference>
<dbReference type="RefSeq" id="WP_166669965.1">
    <property type="nucleotide sequence ID" value="NZ_SORI01000002.1"/>
</dbReference>
<gene>
    <name evidence="2" type="ORF">C8D99_102144</name>
</gene>
<protein>
    <submittedName>
        <fullName evidence="2">Alpha-ribazole phosphatase/probable phosphoglycerate mutase</fullName>
    </submittedName>
</protein>
<feature type="binding site" evidence="1">
    <location>
        <position position="60"/>
    </location>
    <ligand>
        <name>substrate</name>
    </ligand>
</feature>
<dbReference type="InterPro" id="IPR013078">
    <property type="entry name" value="His_Pase_superF_clade-1"/>
</dbReference>
<dbReference type="SMART" id="SM00855">
    <property type="entry name" value="PGAM"/>
    <property type="match status" value="1"/>
</dbReference>
<evidence type="ECO:0000313" key="2">
    <source>
        <dbReference type="EMBL" id="TDY63163.1"/>
    </source>
</evidence>
<dbReference type="InterPro" id="IPR029033">
    <property type="entry name" value="His_PPase_superfam"/>
</dbReference>
<dbReference type="GO" id="GO:0003873">
    <property type="term" value="F:6-phosphofructo-2-kinase activity"/>
    <property type="evidence" value="ECO:0007669"/>
    <property type="project" value="TreeGrafter"/>
</dbReference>
<dbReference type="GO" id="GO:0005524">
    <property type="term" value="F:ATP binding"/>
    <property type="evidence" value="ECO:0007669"/>
    <property type="project" value="InterPro"/>
</dbReference>
<name>A0A4R8MBR5_9BACT</name>
<organism evidence="2 3">
    <name type="scientific">Aminivibrio pyruvatiphilus</name>
    <dbReference type="NCBI Taxonomy" id="1005740"/>
    <lineage>
        <taxon>Bacteria</taxon>
        <taxon>Thermotogati</taxon>
        <taxon>Synergistota</taxon>
        <taxon>Synergistia</taxon>
        <taxon>Synergistales</taxon>
        <taxon>Aminobacteriaceae</taxon>
        <taxon>Aminivibrio</taxon>
    </lineage>
</organism>
<dbReference type="InterPro" id="IPR003094">
    <property type="entry name" value="6Pfruct_kin"/>
</dbReference>
<evidence type="ECO:0000313" key="3">
    <source>
        <dbReference type="Proteomes" id="UP000295066"/>
    </source>
</evidence>
<accession>A0A4R8MBR5</accession>
<evidence type="ECO:0000256" key="1">
    <source>
        <dbReference type="PIRSR" id="PIRSR613078-2"/>
    </source>
</evidence>
<dbReference type="Proteomes" id="UP000295066">
    <property type="component" value="Unassembled WGS sequence"/>
</dbReference>
<keyword evidence="3" id="KW-1185">Reference proteome</keyword>
<comment type="caution">
    <text evidence="2">The sequence shown here is derived from an EMBL/GenBank/DDBJ whole genome shotgun (WGS) entry which is preliminary data.</text>
</comment>
<dbReference type="CDD" id="cd07067">
    <property type="entry name" value="HP_PGM_like"/>
    <property type="match status" value="1"/>
</dbReference>
<dbReference type="Pfam" id="PF00300">
    <property type="entry name" value="His_Phos_1"/>
    <property type="match status" value="1"/>
</dbReference>
<sequence>MESTIYLVRHGRPALPDYEMRFLGRTDLPLSPEGKEQALALKRVFEEIRIDRVFHSGLKRAAETAYIIAGKRDIPFAVVPEFQEIAFGEWEVRSMKEIMESDPEAFEARGRDFARFRPPGGENFLDVQKRVWPAFTGLLDRWEGNLLVTAHAGVFKTVIFTLLDIPWQKLFSLRQDYCGVHVLTRFDGHLTVRQLNWMPRMEGTAT</sequence>